<reference evidence="2" key="1">
    <citation type="submission" date="2017-09" db="EMBL/GenBank/DDBJ databases">
        <title>Depth-based differentiation of microbial function through sediment-hosted aquifers and enrichment of novel symbionts in the deep terrestrial subsurface.</title>
        <authorList>
            <person name="Probst A.J."/>
            <person name="Ladd B."/>
            <person name="Jarett J.K."/>
            <person name="Geller-Mcgrath D.E."/>
            <person name="Sieber C.M.K."/>
            <person name="Emerson J.B."/>
            <person name="Anantharaman K."/>
            <person name="Thomas B.C."/>
            <person name="Malmstrom R."/>
            <person name="Stieglmeier M."/>
            <person name="Klingl A."/>
            <person name="Woyke T."/>
            <person name="Ryan C.M."/>
            <person name="Banfield J.F."/>
        </authorList>
    </citation>
    <scope>NUCLEOTIDE SEQUENCE [LARGE SCALE GENOMIC DNA]</scope>
</reference>
<dbReference type="SUPFAM" id="SSF49373">
    <property type="entry name" value="Invasin/intimin cell-adhesion fragments"/>
    <property type="match status" value="1"/>
</dbReference>
<dbReference type="EMBL" id="PFMR01000136">
    <property type="protein sequence ID" value="PIZ17199.1"/>
    <property type="molecule type" value="Genomic_DNA"/>
</dbReference>
<evidence type="ECO:0008006" key="3">
    <source>
        <dbReference type="Google" id="ProtNLM"/>
    </source>
</evidence>
<evidence type="ECO:0000313" key="2">
    <source>
        <dbReference type="Proteomes" id="UP000229307"/>
    </source>
</evidence>
<evidence type="ECO:0000313" key="1">
    <source>
        <dbReference type="EMBL" id="PIZ17199.1"/>
    </source>
</evidence>
<dbReference type="Gene3D" id="2.60.120.260">
    <property type="entry name" value="Galactose-binding domain-like"/>
    <property type="match status" value="1"/>
</dbReference>
<feature type="non-terminal residue" evidence="1">
    <location>
        <position position="1085"/>
    </location>
</feature>
<dbReference type="Gene3D" id="2.60.40.10">
    <property type="entry name" value="Immunoglobulins"/>
    <property type="match status" value="1"/>
</dbReference>
<dbReference type="PANTHER" id="PTHR41244">
    <property type="entry name" value="RHAMNAN SYNTHESIS F"/>
    <property type="match status" value="1"/>
</dbReference>
<dbReference type="InterPro" id="IPR008964">
    <property type="entry name" value="Invasin/intimin_cell_adhesion"/>
</dbReference>
<proteinExistence type="predicted"/>
<dbReference type="InterPro" id="IPR032719">
    <property type="entry name" value="WbsX"/>
</dbReference>
<gene>
    <name evidence="1" type="ORF">COY52_04995</name>
</gene>
<sequence length="1085" mass="120156">MACIFSPLHGLAQTVSETDSYFTIAESCMPADGISTRTISVYIKAATQYSPLSGRQVTLYSSRGPASDTVVMINAITNANGQCTGRISSAFPGEVNIYGICDTATITENLVTNCSFETGGITSVTGWTLGTNHGRNVAAFKSGNYSLRSIFAGAGGTSSYPTNLFALEPHSYYRLKGWIRDAQTAGNAYFDVNDLSYDLMLGVVKDNTWRYTEGDWNSYANFSGRVRCVTDGTPAGTVYFDAMRFYRIPTLTFLPVKEIPIAIQAESTDIRHLGGGYASNPSRTGGVSSVIWGTFWCFYGDSERLIVYCRVPQVWTGFETQWFKVSVNAVAMYNTANMAVSIDDANTQYFAVNTATVTVYTTNTFSLSVGFHKLVIMLPNGGSTDLYLDWIGIGPVKNAIDPPAFSREEISIFQDNKYVSPIWEFNTAGNTEGWEGYNGASITGVSGGSLNLTTTNTPAMMLSPWINVTASENYYVSFRMKVDKGTTGKLQWVRKNTPGPLGERSFALELDNEYHVYNIDLHPGTGYSMWGNTWDDIIKGIVLLPSDALGANIQIDWIRISNLPQNGAEVKITYFGVKREGRIGESIPITLDLKNFGGEPAEFVRADLYLPAGVQVANGGNTFGLTALYDSTTFSCTVVSYTVMSSAAFVTVSGKNFAAETASCTITIVARLASDTDYPPVPNTVTTPYDVGMYYFPGWKESAKDVSMGSLGWDRIRPEFSERKPYLGWYDEGETTIADWHIKWMVDHGVKFIAYDWYHQYDMHFLEHAINAYLGSKYRSYINFCVTWCDHFEGHTRDLMLEVTQYWIDHYFNQPEYYKISNKPVVIIFSPLQMKDDLGSTTAVLNVFTEMRQMCVNAGYAGLYIIGLGLGGSYVAQTFKDCGYDAATGYNYSQAGMSDNEKAQRSSPYYKAVPAFKYAWEEMQLTGILPFIAFTEPGWDDRPWAGANALVRTNRNKADFKSMLLNARTFADSYPISGKKIVMVECWNEFGEGEACEPNNLWGFDMADAVREVFVGDTAHIDMIPADIGQSVKQWTFSTGDGPWYSPMAKAGIRLSSNTAGYSPVYDTITFTTTRADTISRVTMH</sequence>
<dbReference type="Pfam" id="PF14307">
    <property type="entry name" value="Glyco_tran_WbsX"/>
    <property type="match status" value="1"/>
</dbReference>
<accession>A0A2M7SCJ9</accession>
<dbReference type="PANTHER" id="PTHR41244:SF1">
    <property type="entry name" value="GLYCOSYLTRANSFERASE"/>
    <property type="match status" value="1"/>
</dbReference>
<dbReference type="Proteomes" id="UP000229307">
    <property type="component" value="Unassembled WGS sequence"/>
</dbReference>
<comment type="caution">
    <text evidence="1">The sequence shown here is derived from an EMBL/GenBank/DDBJ whole genome shotgun (WGS) entry which is preliminary data.</text>
</comment>
<name>A0A2M7SCJ9_9BACT</name>
<dbReference type="Gene3D" id="3.20.20.80">
    <property type="entry name" value="Glycosidases"/>
    <property type="match status" value="1"/>
</dbReference>
<protein>
    <recommendedName>
        <fullName evidence="3">CBM-cenC domain-containing protein</fullName>
    </recommendedName>
</protein>
<dbReference type="AlphaFoldDB" id="A0A2M7SCJ9"/>
<dbReference type="InterPro" id="IPR013783">
    <property type="entry name" value="Ig-like_fold"/>
</dbReference>
<organism evidence="1 2">
    <name type="scientific">Candidatus Desantisbacteria bacterium CG_4_10_14_0_8_um_filter_48_22</name>
    <dbReference type="NCBI Taxonomy" id="1974543"/>
    <lineage>
        <taxon>Bacteria</taxon>
        <taxon>Candidatus Desantisiibacteriota</taxon>
    </lineage>
</organism>